<reference evidence="6" key="1">
    <citation type="submission" date="2021-06" db="EMBL/GenBank/DDBJ databases">
        <authorList>
            <person name="Kallberg Y."/>
            <person name="Tangrot J."/>
            <person name="Rosling A."/>
        </authorList>
    </citation>
    <scope>NUCLEOTIDE SEQUENCE</scope>
    <source>
        <strain evidence="6">IA702</strain>
    </source>
</reference>
<evidence type="ECO:0000313" key="7">
    <source>
        <dbReference type="Proteomes" id="UP000789572"/>
    </source>
</evidence>
<name>A0A9N9CU04_9GLOM</name>
<evidence type="ECO:0000256" key="3">
    <source>
        <dbReference type="ARBA" id="ARBA00007054"/>
    </source>
</evidence>
<keyword evidence="4" id="KW-0963">Cytoplasm</keyword>
<dbReference type="GO" id="GO:0005886">
    <property type="term" value="C:plasma membrane"/>
    <property type="evidence" value="ECO:0007669"/>
    <property type="project" value="InterPro"/>
</dbReference>
<proteinExistence type="inferred from homology"/>
<dbReference type="InterPro" id="IPR011993">
    <property type="entry name" value="PH-like_dom_sf"/>
</dbReference>
<accession>A0A9N9CU04</accession>
<dbReference type="GO" id="GO:0034709">
    <property type="term" value="C:methylosome"/>
    <property type="evidence" value="ECO:0007669"/>
    <property type="project" value="InterPro"/>
</dbReference>
<comment type="subcellular location">
    <subcellularLocation>
        <location evidence="2">Cytoplasm</location>
    </subcellularLocation>
    <subcellularLocation>
        <location evidence="1">Nucleus</location>
    </subcellularLocation>
</comment>
<dbReference type="GO" id="GO:0045292">
    <property type="term" value="P:mRNA cis splicing, via spliceosome"/>
    <property type="evidence" value="ECO:0007669"/>
    <property type="project" value="TreeGrafter"/>
</dbReference>
<dbReference type="PANTHER" id="PTHR21399">
    <property type="entry name" value="CHLORIDE CONDUCTANCE REGULATORY PROTEIN ICLN"/>
    <property type="match status" value="1"/>
</dbReference>
<dbReference type="Gene3D" id="2.30.29.30">
    <property type="entry name" value="Pleckstrin-homology domain (PH domain)/Phosphotyrosine-binding domain (PTB)"/>
    <property type="match status" value="1"/>
</dbReference>
<comment type="similarity">
    <text evidence="3">Belongs to the pICln (TC 1.A.47) family.</text>
</comment>
<dbReference type="InterPro" id="IPR039924">
    <property type="entry name" value="ICln/Lot5/Saf5"/>
</dbReference>
<protein>
    <submittedName>
        <fullName evidence="6">11048_t:CDS:1</fullName>
    </submittedName>
</protein>
<dbReference type="Proteomes" id="UP000789572">
    <property type="component" value="Unassembled WGS sequence"/>
</dbReference>
<dbReference type="InterPro" id="IPR003521">
    <property type="entry name" value="ICln"/>
</dbReference>
<dbReference type="GO" id="GO:0005829">
    <property type="term" value="C:cytosol"/>
    <property type="evidence" value="ECO:0007669"/>
    <property type="project" value="InterPro"/>
</dbReference>
<evidence type="ECO:0000256" key="4">
    <source>
        <dbReference type="ARBA" id="ARBA00022490"/>
    </source>
</evidence>
<evidence type="ECO:0000313" key="6">
    <source>
        <dbReference type="EMBL" id="CAG8613859.1"/>
    </source>
</evidence>
<sequence length="230" mass="25084">MAITLINAPPNTIYSSETPSQQHTGLSSVRNIAKHIQPDCEIHFTPPVSGIVFGKGTLYVTENQLSFFSPITQTGLAIDYPSIIIHAVSRQISRDGIGPCIYIQLADLLPHVGAFQLSSMDEASEEEENADEDSMTEIKIVPDNADISVDTIFEALSECAALHPDQDFMEGANNDNANGDYRELSERGMATFAYLESITGSPPEATNPGGLEVNMVIDDERFQDADEEMQ</sequence>
<organism evidence="6 7">
    <name type="scientific">Paraglomus occultum</name>
    <dbReference type="NCBI Taxonomy" id="144539"/>
    <lineage>
        <taxon>Eukaryota</taxon>
        <taxon>Fungi</taxon>
        <taxon>Fungi incertae sedis</taxon>
        <taxon>Mucoromycota</taxon>
        <taxon>Glomeromycotina</taxon>
        <taxon>Glomeromycetes</taxon>
        <taxon>Paraglomerales</taxon>
        <taxon>Paraglomeraceae</taxon>
        <taxon>Paraglomus</taxon>
    </lineage>
</organism>
<keyword evidence="7" id="KW-1185">Reference proteome</keyword>
<dbReference type="GO" id="GO:0000387">
    <property type="term" value="P:spliceosomal snRNP assembly"/>
    <property type="evidence" value="ECO:0007669"/>
    <property type="project" value="InterPro"/>
</dbReference>
<comment type="caution">
    <text evidence="6">The sequence shown here is derived from an EMBL/GenBank/DDBJ whole genome shotgun (WGS) entry which is preliminary data.</text>
</comment>
<dbReference type="OrthoDB" id="19714at2759"/>
<dbReference type="Pfam" id="PF03517">
    <property type="entry name" value="Voldacs"/>
    <property type="match status" value="1"/>
</dbReference>
<dbReference type="PRINTS" id="PR01348">
    <property type="entry name" value="ICLNCHANNEL"/>
</dbReference>
<keyword evidence="5" id="KW-0539">Nucleus</keyword>
<gene>
    <name evidence="6" type="ORF">POCULU_LOCUS8084</name>
</gene>
<dbReference type="GO" id="GO:0005681">
    <property type="term" value="C:spliceosomal complex"/>
    <property type="evidence" value="ECO:0007669"/>
    <property type="project" value="TreeGrafter"/>
</dbReference>
<dbReference type="GO" id="GO:0006821">
    <property type="term" value="P:chloride transport"/>
    <property type="evidence" value="ECO:0007669"/>
    <property type="project" value="InterPro"/>
</dbReference>
<dbReference type="AlphaFoldDB" id="A0A9N9CU04"/>
<evidence type="ECO:0000256" key="2">
    <source>
        <dbReference type="ARBA" id="ARBA00004496"/>
    </source>
</evidence>
<evidence type="ECO:0000256" key="1">
    <source>
        <dbReference type="ARBA" id="ARBA00004123"/>
    </source>
</evidence>
<dbReference type="PANTHER" id="PTHR21399:SF0">
    <property type="entry name" value="METHYLOSOME SUBUNIT PICLN"/>
    <property type="match status" value="1"/>
</dbReference>
<evidence type="ECO:0000256" key="5">
    <source>
        <dbReference type="ARBA" id="ARBA00023242"/>
    </source>
</evidence>
<dbReference type="GO" id="GO:0034715">
    <property type="term" value="C:pICln-Sm protein complex"/>
    <property type="evidence" value="ECO:0007669"/>
    <property type="project" value="InterPro"/>
</dbReference>
<dbReference type="GO" id="GO:0006884">
    <property type="term" value="P:cell volume homeostasis"/>
    <property type="evidence" value="ECO:0007669"/>
    <property type="project" value="InterPro"/>
</dbReference>
<dbReference type="EMBL" id="CAJVPJ010002136">
    <property type="protein sequence ID" value="CAG8613859.1"/>
    <property type="molecule type" value="Genomic_DNA"/>
</dbReference>